<dbReference type="Gramene" id="OB02G23750.1">
    <property type="protein sequence ID" value="OB02G23750.1"/>
    <property type="gene ID" value="OB02G23750"/>
</dbReference>
<protein>
    <submittedName>
        <fullName evidence="1">Uncharacterized protein</fullName>
    </submittedName>
</protein>
<proteinExistence type="predicted"/>
<dbReference type="EnsemblPlants" id="OB02G23750.1">
    <property type="protein sequence ID" value="OB02G23750.1"/>
    <property type="gene ID" value="OB02G23750"/>
</dbReference>
<dbReference type="OMA" id="CETMEME"/>
<dbReference type="STRING" id="4533.J3LCK8"/>
<dbReference type="Proteomes" id="UP000006038">
    <property type="component" value="Unassembled WGS sequence"/>
</dbReference>
<evidence type="ECO:0000313" key="1">
    <source>
        <dbReference type="EnsemblPlants" id="OB02G23750.1"/>
    </source>
</evidence>
<keyword evidence="2" id="KW-1185">Reference proteome</keyword>
<sequence length="134" mass="16009">MDRVLVPYTHQNLTWTQHVFNEKVDELRLVAVDVFARLKAWWACLQKHMKTRGEVLDAELRYKLVDDETLPEISVRSETAKRSRDNIAHNLFHRGLAGTTKTRYIQFNLQQGHKKTDMIEFKKYLQHLHCYRVM</sequence>
<organism evidence="1">
    <name type="scientific">Oryza brachyantha</name>
    <name type="common">malo sina</name>
    <dbReference type="NCBI Taxonomy" id="4533"/>
    <lineage>
        <taxon>Eukaryota</taxon>
        <taxon>Viridiplantae</taxon>
        <taxon>Streptophyta</taxon>
        <taxon>Embryophyta</taxon>
        <taxon>Tracheophyta</taxon>
        <taxon>Spermatophyta</taxon>
        <taxon>Magnoliopsida</taxon>
        <taxon>Liliopsida</taxon>
        <taxon>Poales</taxon>
        <taxon>Poaceae</taxon>
        <taxon>BOP clade</taxon>
        <taxon>Oryzoideae</taxon>
        <taxon>Oryzeae</taxon>
        <taxon>Oryzinae</taxon>
        <taxon>Oryza</taxon>
    </lineage>
</organism>
<reference evidence="1" key="1">
    <citation type="submission" date="2013-04" db="UniProtKB">
        <authorList>
            <consortium name="EnsemblPlants"/>
        </authorList>
    </citation>
    <scope>IDENTIFICATION</scope>
</reference>
<dbReference type="AlphaFoldDB" id="J3LCK8"/>
<accession>J3LCK8</accession>
<evidence type="ECO:0000313" key="2">
    <source>
        <dbReference type="Proteomes" id="UP000006038"/>
    </source>
</evidence>
<dbReference type="HOGENOM" id="CLU_156842_0_0_1"/>
<dbReference type="eggNOG" id="KOG4585">
    <property type="taxonomic scope" value="Eukaryota"/>
</dbReference>
<name>J3LCK8_ORYBR</name>